<dbReference type="EMBL" id="MFGJ01000001">
    <property type="protein sequence ID" value="OGF33313.1"/>
    <property type="molecule type" value="Genomic_DNA"/>
</dbReference>
<comment type="caution">
    <text evidence="1">The sequence shown here is derived from an EMBL/GenBank/DDBJ whole genome shotgun (WGS) entry which is preliminary data.</text>
</comment>
<reference evidence="1 2" key="1">
    <citation type="journal article" date="2016" name="Nat. Commun.">
        <title>Thousands of microbial genomes shed light on interconnected biogeochemical processes in an aquifer system.</title>
        <authorList>
            <person name="Anantharaman K."/>
            <person name="Brown C.T."/>
            <person name="Hug L.A."/>
            <person name="Sharon I."/>
            <person name="Castelle C.J."/>
            <person name="Probst A.J."/>
            <person name="Thomas B.C."/>
            <person name="Singh A."/>
            <person name="Wilkins M.J."/>
            <person name="Karaoz U."/>
            <person name="Brodie E.L."/>
            <person name="Williams K.H."/>
            <person name="Hubbard S.S."/>
            <person name="Banfield J.F."/>
        </authorList>
    </citation>
    <scope>NUCLEOTIDE SEQUENCE [LARGE SCALE GENOMIC DNA]</scope>
</reference>
<sequence length="72" mass="8106">MDKKRKKMITEVKYDCCKCEGTGNVQVKHGLNTVANETCDKCNGKGYLSTRCRKQTCKCSTSPDTSVTKFFE</sequence>
<evidence type="ECO:0008006" key="3">
    <source>
        <dbReference type="Google" id="ProtNLM"/>
    </source>
</evidence>
<name>A0A1F5T3J0_9BACT</name>
<evidence type="ECO:0000313" key="1">
    <source>
        <dbReference type="EMBL" id="OGF33313.1"/>
    </source>
</evidence>
<proteinExistence type="predicted"/>
<accession>A0A1F5T3J0</accession>
<dbReference type="STRING" id="1798002.A2478_01245"/>
<dbReference type="AlphaFoldDB" id="A0A1F5T3J0"/>
<gene>
    <name evidence="1" type="ORF">A2478_01245</name>
</gene>
<organism evidence="1 2">
    <name type="scientific">Candidatus Falkowbacteria bacterium RIFOXYC2_FULL_36_12</name>
    <dbReference type="NCBI Taxonomy" id="1798002"/>
    <lineage>
        <taxon>Bacteria</taxon>
        <taxon>Candidatus Falkowiibacteriota</taxon>
    </lineage>
</organism>
<evidence type="ECO:0000313" key="2">
    <source>
        <dbReference type="Proteomes" id="UP000179001"/>
    </source>
</evidence>
<protein>
    <recommendedName>
        <fullName evidence="3">CR-type domain-containing protein</fullName>
    </recommendedName>
</protein>
<dbReference type="Proteomes" id="UP000179001">
    <property type="component" value="Unassembled WGS sequence"/>
</dbReference>